<dbReference type="EMBL" id="BMRE01000042">
    <property type="protein sequence ID" value="GGU67089.1"/>
    <property type="molecule type" value="Genomic_DNA"/>
</dbReference>
<dbReference type="Proteomes" id="UP000649573">
    <property type="component" value="Unassembled WGS sequence"/>
</dbReference>
<comment type="caution">
    <text evidence="1">The sequence shown here is derived from an EMBL/GenBank/DDBJ whole genome shotgun (WGS) entry which is preliminary data.</text>
</comment>
<dbReference type="Gene3D" id="3.40.50.1010">
    <property type="entry name" value="5'-nuclease"/>
    <property type="match status" value="1"/>
</dbReference>
<dbReference type="RefSeq" id="WP_189257913.1">
    <property type="nucleotide sequence ID" value="NZ_BMRE01000042.1"/>
</dbReference>
<evidence type="ECO:0008006" key="3">
    <source>
        <dbReference type="Google" id="ProtNLM"/>
    </source>
</evidence>
<evidence type="ECO:0000313" key="2">
    <source>
        <dbReference type="Proteomes" id="UP000649573"/>
    </source>
</evidence>
<accession>A0ABQ2V508</accession>
<organism evidence="1 2">
    <name type="scientific">Lentzea flava</name>
    <dbReference type="NCBI Taxonomy" id="103732"/>
    <lineage>
        <taxon>Bacteria</taxon>
        <taxon>Bacillati</taxon>
        <taxon>Actinomycetota</taxon>
        <taxon>Actinomycetes</taxon>
        <taxon>Pseudonocardiales</taxon>
        <taxon>Pseudonocardiaceae</taxon>
        <taxon>Lentzea</taxon>
    </lineage>
</organism>
<name>A0ABQ2V508_9PSEU</name>
<protein>
    <recommendedName>
        <fullName evidence="3">PIN domain-containing protein</fullName>
    </recommendedName>
</protein>
<evidence type="ECO:0000313" key="1">
    <source>
        <dbReference type="EMBL" id="GGU67089.1"/>
    </source>
</evidence>
<proteinExistence type="predicted"/>
<reference evidence="2" key="1">
    <citation type="journal article" date="2019" name="Int. J. Syst. Evol. Microbiol.">
        <title>The Global Catalogue of Microorganisms (GCM) 10K type strain sequencing project: providing services to taxonomists for standard genome sequencing and annotation.</title>
        <authorList>
            <consortium name="The Broad Institute Genomics Platform"/>
            <consortium name="The Broad Institute Genome Sequencing Center for Infectious Disease"/>
            <person name="Wu L."/>
            <person name="Ma J."/>
        </authorList>
    </citation>
    <scope>NUCLEOTIDE SEQUENCE [LARGE SCALE GENOMIC DNA]</scope>
    <source>
        <strain evidence="2">JCM 3296</strain>
    </source>
</reference>
<dbReference type="InterPro" id="IPR044153">
    <property type="entry name" value="PIN_Pae0151-like"/>
</dbReference>
<sequence>MTRYVIGPDVALRLAHDHAVIAAGNQILAPTLLRSQTLSLLHQQVHRGEMSKKDAERHLDHLRGLRIRLLGDRVLQATAWKVADQLGWSDTFAAEYVALTQLQADAFVTLDEQLARAVKKLVTVAPIDALTG</sequence>
<gene>
    <name evidence="1" type="ORF">GCM10010178_68610</name>
</gene>
<dbReference type="CDD" id="cd09873">
    <property type="entry name" value="PIN_Pae0151-like"/>
    <property type="match status" value="1"/>
</dbReference>
<keyword evidence="2" id="KW-1185">Reference proteome</keyword>